<organism evidence="2 3">
    <name type="scientific">Cadophora malorum</name>
    <dbReference type="NCBI Taxonomy" id="108018"/>
    <lineage>
        <taxon>Eukaryota</taxon>
        <taxon>Fungi</taxon>
        <taxon>Dikarya</taxon>
        <taxon>Ascomycota</taxon>
        <taxon>Pezizomycotina</taxon>
        <taxon>Leotiomycetes</taxon>
        <taxon>Helotiales</taxon>
        <taxon>Ploettnerulaceae</taxon>
        <taxon>Cadophora</taxon>
    </lineage>
</organism>
<name>A0A8H7W7A3_9HELO</name>
<dbReference type="Proteomes" id="UP000664132">
    <property type="component" value="Unassembled WGS sequence"/>
</dbReference>
<keyword evidence="3" id="KW-1185">Reference proteome</keyword>
<proteinExistence type="predicted"/>
<keyword evidence="1" id="KW-0732">Signal</keyword>
<dbReference type="Pfam" id="PF19535">
    <property type="entry name" value="DUF6060"/>
    <property type="match status" value="1"/>
</dbReference>
<feature type="signal peptide" evidence="1">
    <location>
        <begin position="1"/>
        <end position="19"/>
    </location>
</feature>
<gene>
    <name evidence="2" type="ORF">IFR04_013390</name>
</gene>
<dbReference type="EMBL" id="JAFJYH010000312">
    <property type="protein sequence ID" value="KAG4413489.1"/>
    <property type="molecule type" value="Genomic_DNA"/>
</dbReference>
<accession>A0A8H7W7A3</accession>
<comment type="caution">
    <text evidence="2">The sequence shown here is derived from an EMBL/GenBank/DDBJ whole genome shotgun (WGS) entry which is preliminary data.</text>
</comment>
<protein>
    <submittedName>
        <fullName evidence="2">Uncharacterized protein</fullName>
    </submittedName>
</protein>
<dbReference type="AlphaFoldDB" id="A0A8H7W7A3"/>
<dbReference type="InterPro" id="IPR045702">
    <property type="entry name" value="DUF6060"/>
</dbReference>
<reference evidence="2" key="1">
    <citation type="submission" date="2021-02" db="EMBL/GenBank/DDBJ databases">
        <title>Genome sequence Cadophora malorum strain M34.</title>
        <authorList>
            <person name="Stefanovic E."/>
            <person name="Vu D."/>
            <person name="Scully C."/>
            <person name="Dijksterhuis J."/>
            <person name="Roader J."/>
            <person name="Houbraken J."/>
        </authorList>
    </citation>
    <scope>NUCLEOTIDE SEQUENCE</scope>
    <source>
        <strain evidence="2">M34</strain>
    </source>
</reference>
<dbReference type="OrthoDB" id="3584756at2759"/>
<evidence type="ECO:0000256" key="1">
    <source>
        <dbReference type="SAM" id="SignalP"/>
    </source>
</evidence>
<evidence type="ECO:0000313" key="3">
    <source>
        <dbReference type="Proteomes" id="UP000664132"/>
    </source>
</evidence>
<sequence length="245" mass="25692">MAFPKYLPALFALLAFANADCKNFTQAANLHGGGYYTSTASGSQIISRGYVCDVPNSNYEFNSTGQQRCNSTQCPAVAYGIVNVVGTTNLSLSEDDARPLFDLIPKSTDFKPYFPYELSGNVTHTSTCFNVASNTSGYFAFTPSLLCNEGTLSGCSGGPVEDGTAIKICAPNTFGTEGHRLLDGSQTFVTTDAETAANITSNPAATRTPIVSAAGRSITLNGGTQHLGVVFWLTVCLGLGSTSIL</sequence>
<feature type="chain" id="PRO_5034503934" evidence="1">
    <location>
        <begin position="20"/>
        <end position="245"/>
    </location>
</feature>
<evidence type="ECO:0000313" key="2">
    <source>
        <dbReference type="EMBL" id="KAG4413489.1"/>
    </source>
</evidence>